<gene>
    <name evidence="1" type="ORF">A8U91_04095</name>
</gene>
<reference evidence="1 2" key="1">
    <citation type="submission" date="2016-06" db="EMBL/GenBank/DDBJ databases">
        <title>Genome sequence of halotolerant plant growth promoting strain of Halomonas elongata HEK1 isolated from salterns of Rann of Kutch, Gujarat, India.</title>
        <authorList>
            <person name="Gaba S."/>
            <person name="Singh R.N."/>
            <person name="Abrol S."/>
            <person name="Kaushik R."/>
            <person name="Saxena A.K."/>
        </authorList>
    </citation>
    <scope>NUCLEOTIDE SEQUENCE [LARGE SCALE GENOMIC DNA]</scope>
    <source>
        <strain evidence="1 2">HEK1</strain>
    </source>
</reference>
<protein>
    <submittedName>
        <fullName evidence="1">Uncharacterized protein</fullName>
    </submittedName>
</protein>
<organism evidence="1 2">
    <name type="scientific">Halomonas elongata</name>
    <dbReference type="NCBI Taxonomy" id="2746"/>
    <lineage>
        <taxon>Bacteria</taxon>
        <taxon>Pseudomonadati</taxon>
        <taxon>Pseudomonadota</taxon>
        <taxon>Gammaproteobacteria</taxon>
        <taxon>Oceanospirillales</taxon>
        <taxon>Halomonadaceae</taxon>
        <taxon>Halomonas</taxon>
    </lineage>
</organism>
<accession>A0A1B8NYH4</accession>
<dbReference type="EMBL" id="MAJD01000002">
    <property type="protein sequence ID" value="OBX35025.1"/>
    <property type="molecule type" value="Genomic_DNA"/>
</dbReference>
<evidence type="ECO:0000313" key="1">
    <source>
        <dbReference type="EMBL" id="OBX35025.1"/>
    </source>
</evidence>
<comment type="caution">
    <text evidence="1">The sequence shown here is derived from an EMBL/GenBank/DDBJ whole genome shotgun (WGS) entry which is preliminary data.</text>
</comment>
<evidence type="ECO:0000313" key="2">
    <source>
        <dbReference type="Proteomes" id="UP000092504"/>
    </source>
</evidence>
<proteinExistence type="predicted"/>
<name>A0A1B8NYH4_HALEL</name>
<dbReference type="AlphaFoldDB" id="A0A1B8NYH4"/>
<sequence>MVEKVDVGYPAVARKRSNNRLSGMAFWLSGEDKKRLTISREASSSGR</sequence>
<dbReference type="Proteomes" id="UP000092504">
    <property type="component" value="Unassembled WGS sequence"/>
</dbReference>